<dbReference type="GO" id="GO:0008998">
    <property type="term" value="F:ribonucleoside-triphosphate reductase (thioredoxin) activity"/>
    <property type="evidence" value="ECO:0007669"/>
    <property type="project" value="UniProtKB-EC"/>
</dbReference>
<dbReference type="GO" id="GO:0009265">
    <property type="term" value="P:2'-deoxyribonucleotide biosynthetic process"/>
    <property type="evidence" value="ECO:0007669"/>
    <property type="project" value="TreeGrafter"/>
</dbReference>
<dbReference type="GO" id="GO:0006260">
    <property type="term" value="P:DNA replication"/>
    <property type="evidence" value="ECO:0007669"/>
    <property type="project" value="InterPro"/>
</dbReference>
<gene>
    <name evidence="1" type="ORF">J2R62_17940</name>
</gene>
<dbReference type="InterPro" id="IPR012833">
    <property type="entry name" value="NrdD"/>
</dbReference>
<dbReference type="GO" id="GO:0004748">
    <property type="term" value="F:ribonucleoside-diphosphate reductase activity, thioredoxin disulfide as acceptor"/>
    <property type="evidence" value="ECO:0007669"/>
    <property type="project" value="TreeGrafter"/>
</dbReference>
<dbReference type="EC" id="1.17.4.2" evidence="1"/>
<proteinExistence type="predicted"/>
<dbReference type="EMBL" id="JAFNAA010000202">
    <property type="protein sequence ID" value="MBO1110018.1"/>
    <property type="molecule type" value="Genomic_DNA"/>
</dbReference>
<dbReference type="AlphaFoldDB" id="A0A8I1W979"/>
<comment type="caution">
    <text evidence="1">The sequence shown here is derived from an EMBL/GenBank/DDBJ whole genome shotgun (WGS) entry which is preliminary data.</text>
</comment>
<keyword evidence="1" id="KW-0560">Oxidoreductase</keyword>
<accession>A0A8I1W979</accession>
<dbReference type="PANTHER" id="PTHR21075">
    <property type="entry name" value="ANAEROBIC RIBONUCLEOSIDE-TRIPHOSPHATE REDUCTASE"/>
    <property type="match status" value="1"/>
</dbReference>
<sequence>FKNGRASVSLGYIGLHETIYALYGTETHVYDSDALRAKAIAIVQRLRDATDAWKKETGYCFSLYSTPSENLCSRFCKIDTKDFGVVAGVTDKGYSTTSFHLDVAKQVNPDDKMDFEMPYPAIAKGGFICYGESLNMQHNVEA</sequence>
<protein>
    <submittedName>
        <fullName evidence="1">Anaerobic ribonucleoside-triphosphate reductase</fullName>
        <ecNumber evidence="1">1.17.4.2</ecNumber>
    </submittedName>
</protein>
<dbReference type="GO" id="GO:0031250">
    <property type="term" value="C:anaerobic ribonucleoside-triphosphate reductase complex"/>
    <property type="evidence" value="ECO:0007669"/>
    <property type="project" value="TreeGrafter"/>
</dbReference>
<dbReference type="Gene3D" id="3.20.70.20">
    <property type="match status" value="1"/>
</dbReference>
<reference evidence="1" key="1">
    <citation type="submission" date="2021-03" db="EMBL/GenBank/DDBJ databases">
        <title>Plesiomonas shigelloides zfcc0051, isolated from zebrafish feces.</title>
        <authorList>
            <person name="Vanderhoek Z."/>
            <person name="Gaulke C."/>
        </authorList>
    </citation>
    <scope>NUCLEOTIDE SEQUENCE</scope>
    <source>
        <strain evidence="1">Zfcc0051</strain>
    </source>
</reference>
<feature type="non-terminal residue" evidence="1">
    <location>
        <position position="1"/>
    </location>
</feature>
<evidence type="ECO:0000313" key="2">
    <source>
        <dbReference type="Proteomes" id="UP000664658"/>
    </source>
</evidence>
<dbReference type="SUPFAM" id="SSF51998">
    <property type="entry name" value="PFL-like glycyl radical enzymes"/>
    <property type="match status" value="1"/>
</dbReference>
<name>A0A8I1W979_PLESH</name>
<dbReference type="Pfam" id="PF13597">
    <property type="entry name" value="NRDD"/>
    <property type="match status" value="1"/>
</dbReference>
<dbReference type="PANTHER" id="PTHR21075:SF0">
    <property type="entry name" value="ANAEROBIC RIBONUCLEOSIDE-TRIPHOSPHATE REDUCTASE"/>
    <property type="match status" value="1"/>
</dbReference>
<evidence type="ECO:0000313" key="1">
    <source>
        <dbReference type="EMBL" id="MBO1110018.1"/>
    </source>
</evidence>
<dbReference type="Proteomes" id="UP000664658">
    <property type="component" value="Unassembled WGS sequence"/>
</dbReference>
<organism evidence="1 2">
    <name type="scientific">Plesiomonas shigelloides</name>
    <name type="common">Aeromonas shigelloides</name>
    <dbReference type="NCBI Taxonomy" id="703"/>
    <lineage>
        <taxon>Bacteria</taxon>
        <taxon>Pseudomonadati</taxon>
        <taxon>Pseudomonadota</taxon>
        <taxon>Gammaproteobacteria</taxon>
        <taxon>Enterobacterales</taxon>
        <taxon>Enterobacteriaceae</taxon>
        <taxon>Plesiomonas</taxon>
    </lineage>
</organism>